<dbReference type="EMBL" id="BAABDQ010000013">
    <property type="protein sequence ID" value="GAA3569789.1"/>
    <property type="molecule type" value="Genomic_DNA"/>
</dbReference>
<protein>
    <recommendedName>
        <fullName evidence="3">AP2 domain-containing protein</fullName>
    </recommendedName>
</protein>
<organism evidence="1 2">
    <name type="scientific">Nonomuraea rosea</name>
    <dbReference type="NCBI Taxonomy" id="638574"/>
    <lineage>
        <taxon>Bacteria</taxon>
        <taxon>Bacillati</taxon>
        <taxon>Actinomycetota</taxon>
        <taxon>Actinomycetes</taxon>
        <taxon>Streptosporangiales</taxon>
        <taxon>Streptosporangiaceae</taxon>
        <taxon>Nonomuraea</taxon>
    </lineage>
</organism>
<evidence type="ECO:0008006" key="3">
    <source>
        <dbReference type="Google" id="ProtNLM"/>
    </source>
</evidence>
<reference evidence="2" key="1">
    <citation type="journal article" date="2019" name="Int. J. Syst. Evol. Microbiol.">
        <title>The Global Catalogue of Microorganisms (GCM) 10K type strain sequencing project: providing services to taxonomists for standard genome sequencing and annotation.</title>
        <authorList>
            <consortium name="The Broad Institute Genomics Platform"/>
            <consortium name="The Broad Institute Genome Sequencing Center for Infectious Disease"/>
            <person name="Wu L."/>
            <person name="Ma J."/>
        </authorList>
    </citation>
    <scope>NUCLEOTIDE SEQUENCE [LARGE SCALE GENOMIC DNA]</scope>
    <source>
        <strain evidence="2">JCM 17326</strain>
    </source>
</reference>
<dbReference type="RefSeq" id="WP_345566633.1">
    <property type="nucleotide sequence ID" value="NZ_BAABDQ010000013.1"/>
</dbReference>
<accession>A0ABP6XNN2</accession>
<evidence type="ECO:0000313" key="1">
    <source>
        <dbReference type="EMBL" id="GAA3569789.1"/>
    </source>
</evidence>
<keyword evidence="2" id="KW-1185">Reference proteome</keyword>
<sequence>MPARNRIPLPIGTQLGVFEVVSLPFPLLVPGRSGQSQTRNRYFVRLRCTGPDCEWEDDVREDDLERRKTAACGFCYISLDVDPEARIHVERVWKGRPQTYDRYRYHGKSYDRLHRIWANMRERCSNPTSEKWKRYGGRGITVDPGWENFRAFEAWALENGYADGLTIDRINNDRGYEPGNCRWVTDLENLLNRARYLPTPLHEALEARAAVDDVDTYSVIRVALEALRAEREQIS</sequence>
<dbReference type="Proteomes" id="UP001500630">
    <property type="component" value="Unassembled WGS sequence"/>
</dbReference>
<gene>
    <name evidence="1" type="ORF">GCM10022419_058360</name>
</gene>
<comment type="caution">
    <text evidence="1">The sequence shown here is derived from an EMBL/GenBank/DDBJ whole genome shotgun (WGS) entry which is preliminary data.</text>
</comment>
<name>A0ABP6XNN2_9ACTN</name>
<proteinExistence type="predicted"/>
<evidence type="ECO:0000313" key="2">
    <source>
        <dbReference type="Proteomes" id="UP001500630"/>
    </source>
</evidence>